<dbReference type="Proteomes" id="UP000196560">
    <property type="component" value="Unassembled WGS sequence"/>
</dbReference>
<keyword evidence="1" id="KW-1133">Transmembrane helix</keyword>
<proteinExistence type="predicted"/>
<keyword evidence="1" id="KW-0812">Transmembrane</keyword>
<keyword evidence="3" id="KW-1185">Reference proteome</keyword>
<reference evidence="3" key="1">
    <citation type="submission" date="2017-04" db="EMBL/GenBank/DDBJ databases">
        <title>Function of individual gut microbiota members based on whole genome sequencing of pure cultures obtained from chicken caecum.</title>
        <authorList>
            <person name="Medvecky M."/>
            <person name="Cejkova D."/>
            <person name="Polansky O."/>
            <person name="Karasova D."/>
            <person name="Kubasova T."/>
            <person name="Cizek A."/>
            <person name="Rychlik I."/>
        </authorList>
    </citation>
    <scope>NUCLEOTIDE SEQUENCE [LARGE SCALE GENOMIC DNA]</scope>
    <source>
        <strain evidence="3">An70</strain>
    </source>
</reference>
<dbReference type="STRING" id="1118060.GCA_000311845_01237"/>
<protein>
    <submittedName>
        <fullName evidence="2">ECF transporter S component</fullName>
    </submittedName>
</protein>
<accession>A0A1Y3U4Z8</accession>
<gene>
    <name evidence="2" type="ORF">B5G21_03200</name>
</gene>
<dbReference type="Pfam" id="PF20221">
    <property type="entry name" value="DUF6580"/>
    <property type="match status" value="1"/>
</dbReference>
<organism evidence="2 3">
    <name type="scientific">Enorma massiliensis</name>
    <dbReference type="NCBI Taxonomy" id="1472761"/>
    <lineage>
        <taxon>Bacteria</taxon>
        <taxon>Bacillati</taxon>
        <taxon>Actinomycetota</taxon>
        <taxon>Coriobacteriia</taxon>
        <taxon>Coriobacteriales</taxon>
        <taxon>Coriobacteriaceae</taxon>
        <taxon>Enorma</taxon>
    </lineage>
</organism>
<comment type="caution">
    <text evidence="2">The sequence shown here is derived from an EMBL/GenBank/DDBJ whole genome shotgun (WGS) entry which is preliminary data.</text>
</comment>
<sequence>MIPFFAVFERRRSQARELVVLATLSALAVAGRVAFFFLPQFKPVCAIVVIAGACFGGESGFLVGAVAGFVSNFFFGQGPYTPWQMFCFGIVGFVAGLLFHKGPLKPTRGALCVYGGISTFVLYGGVINLGSLLIMGMPLTPAAIIACYASALPFDLVHAAASVFFLFVLGAPMQQKIERIKTKYGLISP</sequence>
<name>A0A1Y3U4Z8_9ACTN</name>
<dbReference type="AlphaFoldDB" id="A0A1Y3U4Z8"/>
<feature type="transmembrane region" description="Helical" evidence="1">
    <location>
        <begin position="111"/>
        <end position="136"/>
    </location>
</feature>
<keyword evidence="1" id="KW-0472">Membrane</keyword>
<evidence type="ECO:0000313" key="3">
    <source>
        <dbReference type="Proteomes" id="UP000196560"/>
    </source>
</evidence>
<dbReference type="eggNOG" id="COG4720">
    <property type="taxonomic scope" value="Bacteria"/>
</dbReference>
<evidence type="ECO:0000256" key="1">
    <source>
        <dbReference type="SAM" id="Phobius"/>
    </source>
</evidence>
<feature type="transmembrane region" description="Helical" evidence="1">
    <location>
        <begin position="45"/>
        <end position="70"/>
    </location>
</feature>
<feature type="transmembrane region" description="Helical" evidence="1">
    <location>
        <begin position="142"/>
        <end position="169"/>
    </location>
</feature>
<feature type="transmembrane region" description="Helical" evidence="1">
    <location>
        <begin position="82"/>
        <end position="99"/>
    </location>
</feature>
<feature type="transmembrane region" description="Helical" evidence="1">
    <location>
        <begin position="18"/>
        <end position="38"/>
    </location>
</feature>
<dbReference type="EMBL" id="NFHO01000003">
    <property type="protein sequence ID" value="OUN43856.1"/>
    <property type="molecule type" value="Genomic_DNA"/>
</dbReference>
<dbReference type="InterPro" id="IPR046487">
    <property type="entry name" value="DUF6580"/>
</dbReference>
<evidence type="ECO:0000313" key="2">
    <source>
        <dbReference type="EMBL" id="OUN43856.1"/>
    </source>
</evidence>
<dbReference type="Gene3D" id="1.10.1760.20">
    <property type="match status" value="1"/>
</dbReference>